<dbReference type="STRING" id="42156.A0A3P6TI56"/>
<name>A0A3P6TI56_LITSI</name>
<dbReference type="EMBL" id="UYRX01000480">
    <property type="protein sequence ID" value="VDK82803.1"/>
    <property type="molecule type" value="Genomic_DNA"/>
</dbReference>
<gene>
    <name evidence="1" type="ORF">NLS_LOCUS5920</name>
</gene>
<organism evidence="1 2">
    <name type="scientific">Litomosoides sigmodontis</name>
    <name type="common">Filarial nematode worm</name>
    <dbReference type="NCBI Taxonomy" id="42156"/>
    <lineage>
        <taxon>Eukaryota</taxon>
        <taxon>Metazoa</taxon>
        <taxon>Ecdysozoa</taxon>
        <taxon>Nematoda</taxon>
        <taxon>Chromadorea</taxon>
        <taxon>Rhabditida</taxon>
        <taxon>Spirurina</taxon>
        <taxon>Spiruromorpha</taxon>
        <taxon>Filarioidea</taxon>
        <taxon>Onchocercidae</taxon>
        <taxon>Litomosoides</taxon>
    </lineage>
</organism>
<dbReference type="AlphaFoldDB" id="A0A3P6TI56"/>
<keyword evidence="2" id="KW-1185">Reference proteome</keyword>
<sequence>MGHHHFDSALKSKSPDIETDITDQVERMNLNGLQRVTQEHQQLVEQIRHRLRDRISSRMGELLLLAEFQHLKGILMENHRGIRSCVTCDMVNTELSMGHDGSNAVLNNDDLNDLNSVATEYGNASRSIEVLQSPAQFPVADSPARTSMNIDVLRTDFLRSRNVRSALEAVDDKLKWCAERLKSCENTEEVLKLYETIDRGIGILKHLVDT</sequence>
<dbReference type="Proteomes" id="UP000277928">
    <property type="component" value="Unassembled WGS sequence"/>
</dbReference>
<protein>
    <submittedName>
        <fullName evidence="1">Uncharacterized protein</fullName>
    </submittedName>
</protein>
<dbReference type="OMA" id="WCAERLK"/>
<accession>A0A3P6TI56</accession>
<dbReference type="OrthoDB" id="1667587at2759"/>
<evidence type="ECO:0000313" key="2">
    <source>
        <dbReference type="Proteomes" id="UP000277928"/>
    </source>
</evidence>
<evidence type="ECO:0000313" key="1">
    <source>
        <dbReference type="EMBL" id="VDK82803.1"/>
    </source>
</evidence>
<proteinExistence type="predicted"/>
<reference evidence="1 2" key="1">
    <citation type="submission" date="2018-08" db="EMBL/GenBank/DDBJ databases">
        <authorList>
            <person name="Laetsch R D."/>
            <person name="Stevens L."/>
            <person name="Kumar S."/>
            <person name="Blaxter L. M."/>
        </authorList>
    </citation>
    <scope>NUCLEOTIDE SEQUENCE [LARGE SCALE GENOMIC DNA]</scope>
</reference>